<accession>A0A0K9NRV9</accession>
<evidence type="ECO:0000259" key="2">
    <source>
        <dbReference type="Pfam" id="PF00931"/>
    </source>
</evidence>
<sequence length="196" mass="21983">MTRLNVFNINLPTELNPPGSETILKISTKYLEGLKDVESTKAYIISEIKNVKTHVVIGLHGMGGIGKTTLMQEINNEFEKDPHKRFTFVIMAIVSDSPNIKKLQNQIGERVGLNIQNIESETVRASRLLKRLKNESIVIILDDIWNAHDLSTIGIPRGNGENKCCKIVLTTRNEDVCKQMNADPIIHMACLNHNQA</sequence>
<feature type="domain" description="NB-ARC" evidence="2">
    <location>
        <begin position="48"/>
        <end position="195"/>
    </location>
</feature>
<dbReference type="OMA" id="GSAMACK"/>
<dbReference type="PRINTS" id="PR00364">
    <property type="entry name" value="DISEASERSIST"/>
</dbReference>
<protein>
    <submittedName>
        <fullName evidence="3">NB-ARC domain-containing disease resistance protein</fullName>
    </submittedName>
</protein>
<dbReference type="GO" id="GO:0043531">
    <property type="term" value="F:ADP binding"/>
    <property type="evidence" value="ECO:0007669"/>
    <property type="project" value="InterPro"/>
</dbReference>
<dbReference type="Gene3D" id="3.40.50.300">
    <property type="entry name" value="P-loop containing nucleotide triphosphate hydrolases"/>
    <property type="match status" value="1"/>
</dbReference>
<dbReference type="STRING" id="29655.A0A0K9NRV9"/>
<organism evidence="3 4">
    <name type="scientific">Zostera marina</name>
    <name type="common">Eelgrass</name>
    <dbReference type="NCBI Taxonomy" id="29655"/>
    <lineage>
        <taxon>Eukaryota</taxon>
        <taxon>Viridiplantae</taxon>
        <taxon>Streptophyta</taxon>
        <taxon>Embryophyta</taxon>
        <taxon>Tracheophyta</taxon>
        <taxon>Spermatophyta</taxon>
        <taxon>Magnoliopsida</taxon>
        <taxon>Liliopsida</taxon>
        <taxon>Zosteraceae</taxon>
        <taxon>Zostera</taxon>
    </lineage>
</organism>
<dbReference type="InterPro" id="IPR027417">
    <property type="entry name" value="P-loop_NTPase"/>
</dbReference>
<dbReference type="GO" id="GO:0006952">
    <property type="term" value="P:defense response"/>
    <property type="evidence" value="ECO:0007669"/>
    <property type="project" value="UniProtKB-KW"/>
</dbReference>
<dbReference type="OrthoDB" id="786439at2759"/>
<keyword evidence="1" id="KW-0611">Plant defense</keyword>
<dbReference type="InterPro" id="IPR002182">
    <property type="entry name" value="NB-ARC"/>
</dbReference>
<evidence type="ECO:0000313" key="4">
    <source>
        <dbReference type="Proteomes" id="UP000036987"/>
    </source>
</evidence>
<evidence type="ECO:0000313" key="3">
    <source>
        <dbReference type="EMBL" id="KMZ58807.1"/>
    </source>
</evidence>
<dbReference type="EMBL" id="LFYR01001882">
    <property type="protein sequence ID" value="KMZ58807.1"/>
    <property type="molecule type" value="Genomic_DNA"/>
</dbReference>
<evidence type="ECO:0000256" key="1">
    <source>
        <dbReference type="ARBA" id="ARBA00022821"/>
    </source>
</evidence>
<keyword evidence="4" id="KW-1185">Reference proteome</keyword>
<dbReference type="InterPro" id="IPR050905">
    <property type="entry name" value="Plant_NBS-LRR"/>
</dbReference>
<reference evidence="4" key="1">
    <citation type="journal article" date="2016" name="Nature">
        <title>The genome of the seagrass Zostera marina reveals angiosperm adaptation to the sea.</title>
        <authorList>
            <person name="Olsen J.L."/>
            <person name="Rouze P."/>
            <person name="Verhelst B."/>
            <person name="Lin Y.-C."/>
            <person name="Bayer T."/>
            <person name="Collen J."/>
            <person name="Dattolo E."/>
            <person name="De Paoli E."/>
            <person name="Dittami S."/>
            <person name="Maumus F."/>
            <person name="Michel G."/>
            <person name="Kersting A."/>
            <person name="Lauritano C."/>
            <person name="Lohaus R."/>
            <person name="Toepel M."/>
            <person name="Tonon T."/>
            <person name="Vanneste K."/>
            <person name="Amirebrahimi M."/>
            <person name="Brakel J."/>
            <person name="Bostroem C."/>
            <person name="Chovatia M."/>
            <person name="Grimwood J."/>
            <person name="Jenkins J.W."/>
            <person name="Jueterbock A."/>
            <person name="Mraz A."/>
            <person name="Stam W.T."/>
            <person name="Tice H."/>
            <person name="Bornberg-Bauer E."/>
            <person name="Green P.J."/>
            <person name="Pearson G.A."/>
            <person name="Procaccini G."/>
            <person name="Duarte C.M."/>
            <person name="Schmutz J."/>
            <person name="Reusch T.B.H."/>
            <person name="Van de Peer Y."/>
        </authorList>
    </citation>
    <scope>NUCLEOTIDE SEQUENCE [LARGE SCALE GENOMIC DNA]</scope>
    <source>
        <strain evidence="4">cv. Finnish</strain>
    </source>
</reference>
<name>A0A0K9NRV9_ZOSMR</name>
<proteinExistence type="predicted"/>
<dbReference type="FunFam" id="3.40.50.300:FF:001091">
    <property type="entry name" value="Probable disease resistance protein At1g61300"/>
    <property type="match status" value="1"/>
</dbReference>
<gene>
    <name evidence="3" type="ORF">ZOSMA_73G00190</name>
</gene>
<dbReference type="AlphaFoldDB" id="A0A0K9NRV9"/>
<dbReference type="PANTHER" id="PTHR33463">
    <property type="entry name" value="NB-ARC DOMAIN-CONTAINING PROTEIN-RELATED"/>
    <property type="match status" value="1"/>
</dbReference>
<dbReference type="PANTHER" id="PTHR33463:SF204">
    <property type="entry name" value="NB-ARC DOMAIN-CONTAINING PROTEIN"/>
    <property type="match status" value="1"/>
</dbReference>
<comment type="caution">
    <text evidence="3">The sequence shown here is derived from an EMBL/GenBank/DDBJ whole genome shotgun (WGS) entry which is preliminary data.</text>
</comment>
<dbReference type="Proteomes" id="UP000036987">
    <property type="component" value="Unassembled WGS sequence"/>
</dbReference>
<dbReference type="Pfam" id="PF00931">
    <property type="entry name" value="NB-ARC"/>
    <property type="match status" value="1"/>
</dbReference>
<dbReference type="SUPFAM" id="SSF52540">
    <property type="entry name" value="P-loop containing nucleoside triphosphate hydrolases"/>
    <property type="match status" value="1"/>
</dbReference>